<dbReference type="AlphaFoldDB" id="A0A1S1LP17"/>
<evidence type="ECO:0000313" key="4">
    <source>
        <dbReference type="EMBL" id="OHU57649.1"/>
    </source>
</evidence>
<proteinExistence type="predicted"/>
<dbReference type="InterPro" id="IPR029050">
    <property type="entry name" value="Immunoprotect_excell_Ig-like"/>
</dbReference>
<dbReference type="Proteomes" id="UP000180043">
    <property type="component" value="Unassembled WGS sequence"/>
</dbReference>
<dbReference type="Pfam" id="PF11611">
    <property type="entry name" value="DUF4352"/>
    <property type="match status" value="1"/>
</dbReference>
<protein>
    <recommendedName>
        <fullName evidence="3">DUF4352 domain-containing protein</fullName>
    </recommendedName>
</protein>
<keyword evidence="2" id="KW-0472">Membrane</keyword>
<keyword evidence="2" id="KW-1133">Transmembrane helix</keyword>
<reference evidence="4 5" key="1">
    <citation type="submission" date="2016-10" db="EMBL/GenBank/DDBJ databases">
        <title>Evaluation of Human, Veterinary and Environmental Mycobacterium chelonae Isolates by Core Genome Phylogenomic Analysis, Targeted Gene Comparison, and Anti-microbial Susceptibility Patterns: A Tale of Mistaken Identities.</title>
        <authorList>
            <person name="Fogelson S.B."/>
            <person name="Camus A.C."/>
            <person name="Lorenz W."/>
            <person name="Vasireddy R."/>
            <person name="Vasireddy S."/>
            <person name="Smith T."/>
            <person name="Brown-Elliott B.A."/>
            <person name="Wallace R.J.Jr."/>
            <person name="Hasan N.A."/>
            <person name="Reischl U."/>
            <person name="Sanchez S."/>
        </authorList>
    </citation>
    <scope>NUCLEOTIDE SEQUENCE [LARGE SCALE GENOMIC DNA]</scope>
    <source>
        <strain evidence="4 5">15515</strain>
    </source>
</reference>
<dbReference type="InterPro" id="IPR029051">
    <property type="entry name" value="DUF4352"/>
</dbReference>
<gene>
    <name evidence="4" type="ORF">BKG82_08145</name>
</gene>
<keyword evidence="2" id="KW-0812">Transmembrane</keyword>
<organism evidence="4 5">
    <name type="scientific">Mycobacteroides chelonae</name>
    <name type="common">Mycobacterium chelonae</name>
    <dbReference type="NCBI Taxonomy" id="1774"/>
    <lineage>
        <taxon>Bacteria</taxon>
        <taxon>Bacillati</taxon>
        <taxon>Actinomycetota</taxon>
        <taxon>Actinomycetes</taxon>
        <taxon>Mycobacteriales</taxon>
        <taxon>Mycobacteriaceae</taxon>
        <taxon>Mycobacteroides</taxon>
    </lineage>
</organism>
<evidence type="ECO:0000313" key="5">
    <source>
        <dbReference type="Proteomes" id="UP000180043"/>
    </source>
</evidence>
<dbReference type="EMBL" id="MLIQ01000013">
    <property type="protein sequence ID" value="OHU57649.1"/>
    <property type="molecule type" value="Genomic_DNA"/>
</dbReference>
<evidence type="ECO:0000259" key="3">
    <source>
        <dbReference type="Pfam" id="PF11611"/>
    </source>
</evidence>
<name>A0A1S1LP17_MYCCH</name>
<dbReference type="Gene3D" id="2.60.40.1240">
    <property type="match status" value="1"/>
</dbReference>
<keyword evidence="1" id="KW-0732">Signal</keyword>
<accession>A0A1S1LP17</accession>
<dbReference type="RefSeq" id="WP_057980223.1">
    <property type="nucleotide sequence ID" value="NZ_MLII01000030.1"/>
</dbReference>
<feature type="transmembrane region" description="Helical" evidence="2">
    <location>
        <begin position="23"/>
        <end position="44"/>
    </location>
</feature>
<evidence type="ECO:0000256" key="1">
    <source>
        <dbReference type="ARBA" id="ARBA00022729"/>
    </source>
</evidence>
<sequence>MTQPSLEGQGGIAHFSRGGDFPAAPMLFGGVIATFIVVATLLGLDDGRNISIPRSMPVSEVASVTPEAADLGHQGRSGQLAIAVTDVTAYLVAGDPGLPENAQGGHVLVGVRVINDGTDRQRFEPAIQQLVAGDQTVDADQNASQPVLGAEIDPGNSIVASIAFNLPEGAEPSAIILRDSPAAPGTQLSLADMGNSGLAQ</sequence>
<evidence type="ECO:0000256" key="2">
    <source>
        <dbReference type="SAM" id="Phobius"/>
    </source>
</evidence>
<feature type="domain" description="DUF4352" evidence="3">
    <location>
        <begin position="71"/>
        <end position="181"/>
    </location>
</feature>
<comment type="caution">
    <text evidence="4">The sequence shown here is derived from an EMBL/GenBank/DDBJ whole genome shotgun (WGS) entry which is preliminary data.</text>
</comment>